<evidence type="ECO:0000313" key="1">
    <source>
        <dbReference type="EMBL" id="PSU48063.1"/>
    </source>
</evidence>
<sequence>MNSTLLLDITTHALLHIEFCNLDKKLTIADRNIKLNQFLKRAIKSNRYKRIKKNIKQWLITAKLNDGLESLLLSEQMKLIENCSTDMHRFVELISMVESQLTTKVQFANARELDLQARFGQVLVCVIESDLQAIFDEEGLMIKTTQILFIGSPEYKDIFSAQIDKSAHFQSVLAYEDETHLRIELCRF</sequence>
<reference evidence="1 2" key="1">
    <citation type="submission" date="2018-01" db="EMBL/GenBank/DDBJ databases">
        <title>Whole genome sequencing of Histamine producing bacteria.</title>
        <authorList>
            <person name="Butler K."/>
        </authorList>
    </citation>
    <scope>NUCLEOTIDE SEQUENCE [LARGE SCALE GENOMIC DNA]</scope>
    <source>
        <strain evidence="1 2">JCM 12947</strain>
    </source>
</reference>
<organism evidence="1 2">
    <name type="scientific">Photobacterium frigidiphilum</name>
    <dbReference type="NCBI Taxonomy" id="264736"/>
    <lineage>
        <taxon>Bacteria</taxon>
        <taxon>Pseudomonadati</taxon>
        <taxon>Pseudomonadota</taxon>
        <taxon>Gammaproteobacteria</taxon>
        <taxon>Vibrionales</taxon>
        <taxon>Vibrionaceae</taxon>
        <taxon>Photobacterium</taxon>
    </lineage>
</organism>
<protein>
    <submittedName>
        <fullName evidence="1">DUF2913 domain-containing protein</fullName>
    </submittedName>
</protein>
<keyword evidence="2" id="KW-1185">Reference proteome</keyword>
<gene>
    <name evidence="1" type="ORF">C9J12_12650</name>
</gene>
<comment type="caution">
    <text evidence="1">The sequence shown here is derived from an EMBL/GenBank/DDBJ whole genome shotgun (WGS) entry which is preliminary data.</text>
</comment>
<dbReference type="OrthoDB" id="5875099at2"/>
<dbReference type="Pfam" id="PF11140">
    <property type="entry name" value="DUF2913"/>
    <property type="match status" value="1"/>
</dbReference>
<dbReference type="RefSeq" id="WP_107243050.1">
    <property type="nucleotide sequence ID" value="NZ_JAKJUA010000018.1"/>
</dbReference>
<accession>A0A2T3JGK9</accession>
<proteinExistence type="predicted"/>
<dbReference type="Proteomes" id="UP000240987">
    <property type="component" value="Unassembled WGS sequence"/>
</dbReference>
<dbReference type="AlphaFoldDB" id="A0A2T3JGK9"/>
<dbReference type="InterPro" id="IPR021316">
    <property type="entry name" value="DUF2913"/>
</dbReference>
<name>A0A2T3JGK9_9GAMM</name>
<evidence type="ECO:0000313" key="2">
    <source>
        <dbReference type="Proteomes" id="UP000240987"/>
    </source>
</evidence>
<dbReference type="EMBL" id="PYMJ01000011">
    <property type="protein sequence ID" value="PSU48063.1"/>
    <property type="molecule type" value="Genomic_DNA"/>
</dbReference>